<feature type="compositionally biased region" description="Gly residues" evidence="1">
    <location>
        <begin position="85"/>
        <end position="122"/>
    </location>
</feature>
<reference evidence="2" key="1">
    <citation type="journal article" date="2020" name="Stud. Mycol.">
        <title>101 Dothideomycetes genomes: a test case for predicting lifestyles and emergence of pathogens.</title>
        <authorList>
            <person name="Haridas S."/>
            <person name="Albert R."/>
            <person name="Binder M."/>
            <person name="Bloem J."/>
            <person name="Labutti K."/>
            <person name="Salamov A."/>
            <person name="Andreopoulos B."/>
            <person name="Baker S."/>
            <person name="Barry K."/>
            <person name="Bills G."/>
            <person name="Bluhm B."/>
            <person name="Cannon C."/>
            <person name="Castanera R."/>
            <person name="Culley D."/>
            <person name="Daum C."/>
            <person name="Ezra D."/>
            <person name="Gonzalez J."/>
            <person name="Henrissat B."/>
            <person name="Kuo A."/>
            <person name="Liang C."/>
            <person name="Lipzen A."/>
            <person name="Lutzoni F."/>
            <person name="Magnuson J."/>
            <person name="Mondo S."/>
            <person name="Nolan M."/>
            <person name="Ohm R."/>
            <person name="Pangilinan J."/>
            <person name="Park H.-J."/>
            <person name="Ramirez L."/>
            <person name="Alfaro M."/>
            <person name="Sun H."/>
            <person name="Tritt A."/>
            <person name="Yoshinaga Y."/>
            <person name="Zwiers L.-H."/>
            <person name="Turgeon B."/>
            <person name="Goodwin S."/>
            <person name="Spatafora J."/>
            <person name="Crous P."/>
            <person name="Grigoriev I."/>
        </authorList>
    </citation>
    <scope>NUCLEOTIDE SEQUENCE</scope>
    <source>
        <strain evidence="2">CBS 279.74</strain>
    </source>
</reference>
<keyword evidence="3" id="KW-1185">Reference proteome</keyword>
<dbReference type="AlphaFoldDB" id="A0A6G1JPV6"/>
<organism evidence="2 3">
    <name type="scientific">Pleomassaria siparia CBS 279.74</name>
    <dbReference type="NCBI Taxonomy" id="1314801"/>
    <lineage>
        <taxon>Eukaryota</taxon>
        <taxon>Fungi</taxon>
        <taxon>Dikarya</taxon>
        <taxon>Ascomycota</taxon>
        <taxon>Pezizomycotina</taxon>
        <taxon>Dothideomycetes</taxon>
        <taxon>Pleosporomycetidae</taxon>
        <taxon>Pleosporales</taxon>
        <taxon>Pleomassariaceae</taxon>
        <taxon>Pleomassaria</taxon>
    </lineage>
</organism>
<feature type="region of interest" description="Disordered" evidence="1">
    <location>
        <begin position="1"/>
        <end position="131"/>
    </location>
</feature>
<protein>
    <submittedName>
        <fullName evidence="2">Uncharacterized protein</fullName>
    </submittedName>
</protein>
<feature type="compositionally biased region" description="Low complexity" evidence="1">
    <location>
        <begin position="14"/>
        <end position="33"/>
    </location>
</feature>
<accession>A0A6G1JPV6</accession>
<dbReference type="Proteomes" id="UP000799428">
    <property type="component" value="Unassembled WGS sequence"/>
</dbReference>
<proteinExistence type="predicted"/>
<evidence type="ECO:0000313" key="3">
    <source>
        <dbReference type="Proteomes" id="UP000799428"/>
    </source>
</evidence>
<evidence type="ECO:0000256" key="1">
    <source>
        <dbReference type="SAM" id="MobiDB-lite"/>
    </source>
</evidence>
<gene>
    <name evidence="2" type="ORF">K504DRAFT_214180</name>
</gene>
<feature type="compositionally biased region" description="Polar residues" evidence="1">
    <location>
        <begin position="50"/>
        <end position="70"/>
    </location>
</feature>
<sequence>MQTPIPESFKRPQNNPNNNNNNSNSNDPLSSALNRHRNSQGYEADIEATFLTTDTSFVDNPPSSKTSEFSTPAPPSRTSGIPARGRGGIPRAGGRGGGIPVRGGGAQRGVRGGSGTGRGGATTTGRGRALR</sequence>
<dbReference type="EMBL" id="MU005794">
    <property type="protein sequence ID" value="KAF2702664.1"/>
    <property type="molecule type" value="Genomic_DNA"/>
</dbReference>
<name>A0A6G1JPV6_9PLEO</name>
<dbReference type="OrthoDB" id="5586015at2759"/>
<evidence type="ECO:0000313" key="2">
    <source>
        <dbReference type="EMBL" id="KAF2702664.1"/>
    </source>
</evidence>